<reference evidence="1" key="1">
    <citation type="submission" date="2020-09" db="EMBL/GenBank/DDBJ databases">
        <title>Genome-Enabled Discovery of Anthraquinone Biosynthesis in Senna tora.</title>
        <authorList>
            <person name="Kang S.-H."/>
            <person name="Pandey R.P."/>
            <person name="Lee C.-M."/>
            <person name="Sim J.-S."/>
            <person name="Jeong J.-T."/>
            <person name="Choi B.-S."/>
            <person name="Jung M."/>
            <person name="Ginzburg D."/>
            <person name="Zhao K."/>
            <person name="Won S.Y."/>
            <person name="Oh T.-J."/>
            <person name="Yu Y."/>
            <person name="Kim N.-H."/>
            <person name="Lee O.R."/>
            <person name="Lee T.-H."/>
            <person name="Bashyal P."/>
            <person name="Kim T.-S."/>
            <person name="Lee W.-H."/>
            <person name="Kawkins C."/>
            <person name="Kim C.-K."/>
            <person name="Kim J.S."/>
            <person name="Ahn B.O."/>
            <person name="Rhee S.Y."/>
            <person name="Sohng J.K."/>
        </authorList>
    </citation>
    <scope>NUCLEOTIDE SEQUENCE</scope>
    <source>
        <tissue evidence="1">Leaf</tissue>
    </source>
</reference>
<dbReference type="Proteomes" id="UP000634136">
    <property type="component" value="Unassembled WGS sequence"/>
</dbReference>
<organism evidence="1 2">
    <name type="scientific">Senna tora</name>
    <dbReference type="NCBI Taxonomy" id="362788"/>
    <lineage>
        <taxon>Eukaryota</taxon>
        <taxon>Viridiplantae</taxon>
        <taxon>Streptophyta</taxon>
        <taxon>Embryophyta</taxon>
        <taxon>Tracheophyta</taxon>
        <taxon>Spermatophyta</taxon>
        <taxon>Magnoliopsida</taxon>
        <taxon>eudicotyledons</taxon>
        <taxon>Gunneridae</taxon>
        <taxon>Pentapetalae</taxon>
        <taxon>rosids</taxon>
        <taxon>fabids</taxon>
        <taxon>Fabales</taxon>
        <taxon>Fabaceae</taxon>
        <taxon>Caesalpinioideae</taxon>
        <taxon>Cassia clade</taxon>
        <taxon>Senna</taxon>
    </lineage>
</organism>
<proteinExistence type="predicted"/>
<dbReference type="AlphaFoldDB" id="A0A835CCD9"/>
<gene>
    <name evidence="1" type="ORF">G2W53_006363</name>
</gene>
<evidence type="ECO:0000313" key="1">
    <source>
        <dbReference type="EMBL" id="KAF7837881.1"/>
    </source>
</evidence>
<protein>
    <submittedName>
        <fullName evidence="1">Uncharacterized protein</fullName>
    </submittedName>
</protein>
<sequence length="39" mass="4531">MCNVRDVVEQALETVKQAFGFSALQHQFERRKLVINLIV</sequence>
<evidence type="ECO:0000313" key="2">
    <source>
        <dbReference type="Proteomes" id="UP000634136"/>
    </source>
</evidence>
<comment type="caution">
    <text evidence="1">The sequence shown here is derived from an EMBL/GenBank/DDBJ whole genome shotgun (WGS) entry which is preliminary data.</text>
</comment>
<dbReference type="EMBL" id="JAAIUW010000003">
    <property type="protein sequence ID" value="KAF7837881.1"/>
    <property type="molecule type" value="Genomic_DNA"/>
</dbReference>
<keyword evidence="2" id="KW-1185">Reference proteome</keyword>
<name>A0A835CCD9_9FABA</name>
<accession>A0A835CCD9</accession>